<dbReference type="EMBL" id="MZ568829">
    <property type="protein sequence ID" value="QYW06297.1"/>
    <property type="molecule type" value="Genomic_DNA"/>
</dbReference>
<evidence type="ECO:0000313" key="1">
    <source>
        <dbReference type="EMBL" id="QYW06297.1"/>
    </source>
</evidence>
<evidence type="ECO:0000313" key="2">
    <source>
        <dbReference type="Proteomes" id="UP000827858"/>
    </source>
</evidence>
<proteinExistence type="predicted"/>
<dbReference type="Proteomes" id="UP000827858">
    <property type="component" value="Segment"/>
</dbReference>
<keyword evidence="2" id="KW-1185">Reference proteome</keyword>
<dbReference type="Pfam" id="PF06528">
    <property type="entry name" value="Phage_P2_GpE"/>
    <property type="match status" value="1"/>
</dbReference>
<dbReference type="InterPro" id="IPR009493">
    <property type="entry name" value="P2_GpE"/>
</dbReference>
<reference evidence="1" key="1">
    <citation type="submission" date="2021-07" db="EMBL/GenBank/DDBJ databases">
        <title>Identification, Characterization, and Genomic Analysis of Novel Shewanella Virulent Phage from a Gold Mine.</title>
        <authorList>
            <person name="Bujak K."/>
            <person name="Decewicz P."/>
            <person name="Radlinska M."/>
        </authorList>
    </citation>
    <scope>NUCLEOTIDE SEQUENCE</scope>
</reference>
<name>A0AAE7WV94_9CAUD</name>
<protein>
    <submittedName>
        <fullName evidence="1">Tail protein</fullName>
    </submittedName>
</protein>
<accession>A0AAE7WV94</accession>
<gene>
    <name evidence="1" type="ORF">M163_p07</name>
</gene>
<organism evidence="1 2">
    <name type="scientific">Shewanella phage vB_SspM_M16-3</name>
    <dbReference type="NCBI Taxonomy" id="2866684"/>
    <lineage>
        <taxon>Viruses</taxon>
        <taxon>Duplodnaviria</taxon>
        <taxon>Heunggongvirae</taxon>
        <taxon>Uroviricota</taxon>
        <taxon>Caudoviricetes</taxon>
        <taxon>Peduoviridae</taxon>
        <taxon>Arsenicumvirus</taxon>
        <taxon>Arsenicumvirus M163</taxon>
    </lineage>
</organism>
<sequence length="43" mass="5132">MADIAIIFHWPLSEMAAMDIDELLGWHDKALDRWERINKVKHD</sequence>